<keyword evidence="4" id="KW-0408">Iron</keyword>
<dbReference type="AlphaFoldDB" id="A0A498CK11"/>
<comment type="caution">
    <text evidence="7">The sequence shown here is derived from an EMBL/GenBank/DDBJ whole genome shotgun (WGS) entry which is preliminary data.</text>
</comment>
<evidence type="ECO:0000256" key="1">
    <source>
        <dbReference type="ARBA" id="ARBA00001966"/>
    </source>
</evidence>
<dbReference type="InterPro" id="IPR051675">
    <property type="entry name" value="Endo/Exo/Phosphatase_dom_1"/>
</dbReference>
<dbReference type="RefSeq" id="WP_121040042.1">
    <property type="nucleotide sequence ID" value="NZ_RCDC01000004.1"/>
</dbReference>
<evidence type="ECO:0000313" key="8">
    <source>
        <dbReference type="Proteomes" id="UP000274786"/>
    </source>
</evidence>
<keyword evidence="5" id="KW-0411">Iron-sulfur</keyword>
<dbReference type="Gene3D" id="3.20.20.70">
    <property type="entry name" value="Aldolase class I"/>
    <property type="match status" value="1"/>
</dbReference>
<accession>A0A498CK11</accession>
<comment type="cofactor">
    <cofactor evidence="1">
        <name>[4Fe-4S] cluster</name>
        <dbReference type="ChEBI" id="CHEBI:49883"/>
    </cofactor>
</comment>
<dbReference type="NCBIfam" id="TIGR03916">
    <property type="entry name" value="rSAM_link_UDG"/>
    <property type="match status" value="1"/>
</dbReference>
<dbReference type="InterPro" id="IPR058240">
    <property type="entry name" value="rSAM_sf"/>
</dbReference>
<reference evidence="7 8" key="1">
    <citation type="submission" date="2018-10" db="EMBL/GenBank/DDBJ databases">
        <title>Comparative analysis of microorganisms from saline springs in Andes Mountain Range, Colombia.</title>
        <authorList>
            <person name="Rubin E."/>
        </authorList>
    </citation>
    <scope>NUCLEOTIDE SEQUENCE [LARGE SCALE GENOMIC DNA]</scope>
    <source>
        <strain evidence="7 8">USBA GBX 843</strain>
    </source>
</reference>
<evidence type="ECO:0000256" key="2">
    <source>
        <dbReference type="ARBA" id="ARBA00022691"/>
    </source>
</evidence>
<evidence type="ECO:0000256" key="4">
    <source>
        <dbReference type="ARBA" id="ARBA00023004"/>
    </source>
</evidence>
<keyword evidence="2" id="KW-0949">S-adenosyl-L-methionine</keyword>
<dbReference type="PANTHER" id="PTHR21180">
    <property type="entry name" value="ENDONUCLEASE/EXONUCLEASE/PHOSPHATASE FAMILY DOMAIN-CONTAINING PROTEIN 1"/>
    <property type="match status" value="1"/>
</dbReference>
<dbReference type="SUPFAM" id="SSF102114">
    <property type="entry name" value="Radical SAM enzymes"/>
    <property type="match status" value="1"/>
</dbReference>
<proteinExistence type="predicted"/>
<dbReference type="GO" id="GO:0051536">
    <property type="term" value="F:iron-sulfur cluster binding"/>
    <property type="evidence" value="ECO:0007669"/>
    <property type="project" value="UniProtKB-KW"/>
</dbReference>
<dbReference type="CDD" id="cd01335">
    <property type="entry name" value="Radical_SAM"/>
    <property type="match status" value="1"/>
</dbReference>
<dbReference type="SUPFAM" id="SSF47781">
    <property type="entry name" value="RuvA domain 2-like"/>
    <property type="match status" value="1"/>
</dbReference>
<dbReference type="EMBL" id="RCDC01000004">
    <property type="protein sequence ID" value="RLK57363.1"/>
    <property type="molecule type" value="Genomic_DNA"/>
</dbReference>
<evidence type="ECO:0000256" key="3">
    <source>
        <dbReference type="ARBA" id="ARBA00022723"/>
    </source>
</evidence>
<dbReference type="OrthoDB" id="9801154at2"/>
<feature type="compositionally biased region" description="Low complexity" evidence="6">
    <location>
        <begin position="210"/>
        <end position="226"/>
    </location>
</feature>
<evidence type="ECO:0000313" key="7">
    <source>
        <dbReference type="EMBL" id="RLK57363.1"/>
    </source>
</evidence>
<organism evidence="7 8">
    <name type="scientific">Stenotrophomonas rhizophila</name>
    <dbReference type="NCBI Taxonomy" id="216778"/>
    <lineage>
        <taxon>Bacteria</taxon>
        <taxon>Pseudomonadati</taxon>
        <taxon>Pseudomonadota</taxon>
        <taxon>Gammaproteobacteria</taxon>
        <taxon>Lysobacterales</taxon>
        <taxon>Lysobacteraceae</taxon>
        <taxon>Stenotrophomonas</taxon>
    </lineage>
</organism>
<dbReference type="InterPro" id="IPR007197">
    <property type="entry name" value="rSAM"/>
</dbReference>
<sequence>METIRKLAILADAAKYDASCASSGAGKRDSRASGGIGSTEGMGICHSYTPDGRCVSLLKILLTNFCIYDCAYCVNRVSSNVQRARFSVEEVVALTVDFYKRNYIEGLFLSSGIIRNADYTMEQMVEIARVLREEHRFAGYIHLKTIPEASPELLAAAGRHADRLSINIELPTEAGLASFAPEKSLPSIRGAMGELRWRIEEAKEAGKSDAGTAATSAASPMPAPAARGRRARAPRFAPAGQSTQMIVGADGASDQQILGAADNLYGNYRMRRVYYSAFSPIPDASKALPLQAPPLAREHRLYQADWLLRFYGYGVDEITSTTQGGMLDLDIDPKIAWAIRHPERFPVDLNLAPKELLLRVPGLGVRNVKRVLMARRHGRLRVADVARLRAPMSKLLPFVQLADHHPRKQLDDPVTLRARLAPPPKQGSLFDAVAAH</sequence>
<dbReference type="InterPro" id="IPR023874">
    <property type="entry name" value="DNA_rSAM_put"/>
</dbReference>
<dbReference type="Proteomes" id="UP000274786">
    <property type="component" value="Unassembled WGS sequence"/>
</dbReference>
<dbReference type="InterPro" id="IPR013785">
    <property type="entry name" value="Aldolase_TIM"/>
</dbReference>
<keyword evidence="3" id="KW-0479">Metal-binding</keyword>
<dbReference type="PANTHER" id="PTHR21180:SF9">
    <property type="entry name" value="TYPE II SECRETION SYSTEM PROTEIN K"/>
    <property type="match status" value="1"/>
</dbReference>
<dbReference type="GO" id="GO:0003824">
    <property type="term" value="F:catalytic activity"/>
    <property type="evidence" value="ECO:0007669"/>
    <property type="project" value="InterPro"/>
</dbReference>
<dbReference type="GO" id="GO:0046872">
    <property type="term" value="F:metal ion binding"/>
    <property type="evidence" value="ECO:0007669"/>
    <property type="project" value="UniProtKB-KW"/>
</dbReference>
<gene>
    <name evidence="7" type="ORF">BCL79_1768</name>
</gene>
<evidence type="ECO:0000256" key="5">
    <source>
        <dbReference type="ARBA" id="ARBA00023014"/>
    </source>
</evidence>
<name>A0A498CK11_9GAMM</name>
<dbReference type="InterPro" id="IPR010994">
    <property type="entry name" value="RuvA_2-like"/>
</dbReference>
<evidence type="ECO:0000256" key="6">
    <source>
        <dbReference type="SAM" id="MobiDB-lite"/>
    </source>
</evidence>
<feature type="region of interest" description="Disordered" evidence="6">
    <location>
        <begin position="203"/>
        <end position="232"/>
    </location>
</feature>
<dbReference type="SFLD" id="SFLDS00029">
    <property type="entry name" value="Radical_SAM"/>
    <property type="match status" value="1"/>
</dbReference>
<protein>
    <submittedName>
        <fullName evidence="7">Putative DNA modification/repair radical SAM protein</fullName>
    </submittedName>
</protein>
<dbReference type="SFLD" id="SFLDG01102">
    <property type="entry name" value="Uncharacterised_Radical_SAM_Su"/>
    <property type="match status" value="1"/>
</dbReference>